<keyword evidence="2" id="KW-0274">FAD</keyword>
<evidence type="ECO:0000313" key="6">
    <source>
        <dbReference type="Proteomes" id="UP000319257"/>
    </source>
</evidence>
<feature type="domain" description="FAD-binding" evidence="4">
    <location>
        <begin position="4"/>
        <end position="335"/>
    </location>
</feature>
<dbReference type="SUPFAM" id="SSF51905">
    <property type="entry name" value="FAD/NAD(P)-binding domain"/>
    <property type="match status" value="1"/>
</dbReference>
<gene>
    <name evidence="5" type="ORF">E0L32_001184</name>
</gene>
<evidence type="ECO:0000256" key="2">
    <source>
        <dbReference type="ARBA" id="ARBA00022827"/>
    </source>
</evidence>
<organism evidence="5 6">
    <name type="scientific">Thyridium curvatum</name>
    <dbReference type="NCBI Taxonomy" id="1093900"/>
    <lineage>
        <taxon>Eukaryota</taxon>
        <taxon>Fungi</taxon>
        <taxon>Dikarya</taxon>
        <taxon>Ascomycota</taxon>
        <taxon>Pezizomycotina</taxon>
        <taxon>Sordariomycetes</taxon>
        <taxon>Sordariomycetidae</taxon>
        <taxon>Thyridiales</taxon>
        <taxon>Thyridiaceae</taxon>
        <taxon>Thyridium</taxon>
    </lineage>
</organism>
<keyword evidence="3" id="KW-0560">Oxidoreductase</keyword>
<accession>A0A507AX93</accession>
<dbReference type="GeneID" id="41968631"/>
<evidence type="ECO:0000256" key="3">
    <source>
        <dbReference type="ARBA" id="ARBA00023002"/>
    </source>
</evidence>
<dbReference type="Gene3D" id="3.30.9.10">
    <property type="entry name" value="D-Amino Acid Oxidase, subunit A, domain 2"/>
    <property type="match status" value="1"/>
</dbReference>
<dbReference type="EMBL" id="SKBQ01000004">
    <property type="protein sequence ID" value="TPX11366.1"/>
    <property type="molecule type" value="Genomic_DNA"/>
</dbReference>
<dbReference type="AlphaFoldDB" id="A0A507AX93"/>
<dbReference type="Gene3D" id="3.50.50.60">
    <property type="entry name" value="FAD/NAD(P)-binding domain"/>
    <property type="match status" value="1"/>
</dbReference>
<dbReference type="Pfam" id="PF01494">
    <property type="entry name" value="FAD_binding_3"/>
    <property type="match status" value="1"/>
</dbReference>
<dbReference type="RefSeq" id="XP_030993077.1">
    <property type="nucleotide sequence ID" value="XM_031134658.1"/>
</dbReference>
<dbReference type="STRING" id="1093900.A0A507AX93"/>
<dbReference type="Proteomes" id="UP000319257">
    <property type="component" value="Unassembled WGS sequence"/>
</dbReference>
<comment type="caution">
    <text evidence="5">The sequence shown here is derived from an EMBL/GenBank/DDBJ whole genome shotgun (WGS) entry which is preliminary data.</text>
</comment>
<evidence type="ECO:0000256" key="1">
    <source>
        <dbReference type="ARBA" id="ARBA00022630"/>
    </source>
</evidence>
<keyword evidence="6" id="KW-1185">Reference proteome</keyword>
<dbReference type="PANTHER" id="PTHR46865:SF7">
    <property type="entry name" value="MONOOXYGENASE, PUTATIVE (AFU_ORTHOLOGUE AFUA_8G07040)-RELATED"/>
    <property type="match status" value="1"/>
</dbReference>
<dbReference type="GO" id="GO:0071949">
    <property type="term" value="F:FAD binding"/>
    <property type="evidence" value="ECO:0007669"/>
    <property type="project" value="InterPro"/>
</dbReference>
<dbReference type="PANTHER" id="PTHR46865">
    <property type="entry name" value="OXIDOREDUCTASE-RELATED"/>
    <property type="match status" value="1"/>
</dbReference>
<dbReference type="PRINTS" id="PR00420">
    <property type="entry name" value="RNGMNOXGNASE"/>
</dbReference>
<dbReference type="OrthoDB" id="655030at2759"/>
<evidence type="ECO:0000259" key="4">
    <source>
        <dbReference type="Pfam" id="PF01494"/>
    </source>
</evidence>
<keyword evidence="1" id="KW-0285">Flavoprotein</keyword>
<evidence type="ECO:0000313" key="5">
    <source>
        <dbReference type="EMBL" id="TPX11366.1"/>
    </source>
</evidence>
<dbReference type="InterPro" id="IPR051704">
    <property type="entry name" value="FAD_aromatic-hydroxylase"/>
</dbReference>
<dbReference type="InterPro" id="IPR002938">
    <property type="entry name" value="FAD-bd"/>
</dbReference>
<dbReference type="GO" id="GO:0016491">
    <property type="term" value="F:oxidoreductase activity"/>
    <property type="evidence" value="ECO:0007669"/>
    <property type="project" value="UniProtKB-KW"/>
</dbReference>
<dbReference type="InParanoid" id="A0A507AX93"/>
<reference evidence="5 6" key="1">
    <citation type="submission" date="2019-06" db="EMBL/GenBank/DDBJ databases">
        <title>Draft genome sequence of the filamentous fungus Phialemoniopsis curvata isolated from diesel fuel.</title>
        <authorList>
            <person name="Varaljay V.A."/>
            <person name="Lyon W.J."/>
            <person name="Crouch A.L."/>
            <person name="Drake C.E."/>
            <person name="Hollomon J.M."/>
            <person name="Nadeau L.J."/>
            <person name="Nunn H.S."/>
            <person name="Stevenson B.S."/>
            <person name="Bojanowski C.L."/>
            <person name="Crookes-Goodson W.J."/>
        </authorList>
    </citation>
    <scope>NUCLEOTIDE SEQUENCE [LARGE SCALE GENOMIC DNA]</scope>
    <source>
        <strain evidence="5 6">D216</strain>
    </source>
</reference>
<protein>
    <recommendedName>
        <fullName evidence="4">FAD-binding domain-containing protein</fullName>
    </recommendedName>
</protein>
<proteinExistence type="predicted"/>
<sequence>MPLKVLIAGAGIGGPALAFWLSRIGCTTTIIERSPSLRTTGQQLDFFGQGLPIIRMMGIEDDLRAISVKEPGARFVDYTGKSKAYFPASHSISITTQLEVMRGDVVDILYKKTKDLKGVDYVFGNHIKDLFQDAEKVHVTFANGAKESYDMVVGADGIGSPTRKMMLGPSFPDPRFDLGVHLAYFTAPTQDGDPKDWTICHVPGGKAIMTRKDSDQNIRVYLGARGGCEHIDAAQTLEERKAAWALLFKDTVGAQAERFMRALQESPEADDLYDQHLTQIRLPEGCWSKGRVVLIGDAAHCPTPVGRGGGTTSALIGAYLLAGELSKQLKENASNLECGHIEKAAKEYERLLRPSVWEKQNIGTQMFNIFFPQTSWGISWLHFAGWLIAKWPYSIASRSEESSKLLFPDYFGLSSAAES</sequence>
<name>A0A507AX93_9PEZI</name>
<dbReference type="InterPro" id="IPR036188">
    <property type="entry name" value="FAD/NAD-bd_sf"/>
</dbReference>